<organism evidence="1 2">
    <name type="scientific">Lysobacter korlensis</name>
    <dbReference type="NCBI Taxonomy" id="553636"/>
    <lineage>
        <taxon>Bacteria</taxon>
        <taxon>Pseudomonadati</taxon>
        <taxon>Pseudomonadota</taxon>
        <taxon>Gammaproteobacteria</taxon>
        <taxon>Lysobacterales</taxon>
        <taxon>Lysobacteraceae</taxon>
        <taxon>Lysobacter</taxon>
    </lineage>
</organism>
<gene>
    <name evidence="1" type="ORF">ACFFGH_34220</name>
</gene>
<comment type="caution">
    <text evidence="1">The sequence shown here is derived from an EMBL/GenBank/DDBJ whole genome shotgun (WGS) entry which is preliminary data.</text>
</comment>
<dbReference type="RefSeq" id="WP_386677395.1">
    <property type="nucleotide sequence ID" value="NZ_JBHLTG010000030.1"/>
</dbReference>
<dbReference type="EMBL" id="JBHLTG010000030">
    <property type="protein sequence ID" value="MFC0682912.1"/>
    <property type="molecule type" value="Genomic_DNA"/>
</dbReference>
<evidence type="ECO:0000313" key="1">
    <source>
        <dbReference type="EMBL" id="MFC0682912.1"/>
    </source>
</evidence>
<keyword evidence="2" id="KW-1185">Reference proteome</keyword>
<protein>
    <submittedName>
        <fullName evidence="1">Uncharacterized protein</fullName>
    </submittedName>
</protein>
<reference evidence="1 2" key="1">
    <citation type="submission" date="2024-09" db="EMBL/GenBank/DDBJ databases">
        <authorList>
            <person name="Sun Q."/>
            <person name="Mori K."/>
        </authorList>
    </citation>
    <scope>NUCLEOTIDE SEQUENCE [LARGE SCALE GENOMIC DNA]</scope>
    <source>
        <strain evidence="1 2">KCTC 23076</strain>
    </source>
</reference>
<accession>A0ABV6S102</accession>
<evidence type="ECO:0000313" key="2">
    <source>
        <dbReference type="Proteomes" id="UP001589896"/>
    </source>
</evidence>
<proteinExistence type="predicted"/>
<name>A0ABV6S102_9GAMM</name>
<sequence>MGTRWESVFVSCTYGQLLEVAEAAKELLPHVLRGRLSLNAFLVGSRPDAYSLECTGFRAGPTPLRGMPSGSLETALQSLPPEVLQYSGKHAELALAALASGVVGSATWLFFSDSLGEAAGAWFHEGALAHSFYATESQVPGYQQQFLAALAEFVPGVSYVDDELFEVVYKSGVAATIEVGG</sequence>
<dbReference type="Proteomes" id="UP001589896">
    <property type="component" value="Unassembled WGS sequence"/>
</dbReference>